<dbReference type="RefSeq" id="WP_268881050.1">
    <property type="nucleotide sequence ID" value="NZ_CP114029.1"/>
</dbReference>
<name>A0ABY7BZV0_9HYPH</name>
<accession>A0ABY7BZV0</accession>
<organism evidence="1 2">
    <name type="scientific">Jiella pelagia</name>
    <dbReference type="NCBI Taxonomy" id="2986949"/>
    <lineage>
        <taxon>Bacteria</taxon>
        <taxon>Pseudomonadati</taxon>
        <taxon>Pseudomonadota</taxon>
        <taxon>Alphaproteobacteria</taxon>
        <taxon>Hyphomicrobiales</taxon>
        <taxon>Aurantimonadaceae</taxon>
        <taxon>Jiella</taxon>
    </lineage>
</organism>
<protein>
    <submittedName>
        <fullName evidence="1">DUF2188 domain-containing protein</fullName>
    </submittedName>
</protein>
<dbReference type="Pfam" id="PF09954">
    <property type="entry name" value="DUF2188"/>
    <property type="match status" value="1"/>
</dbReference>
<keyword evidence="2" id="KW-1185">Reference proteome</keyword>
<reference evidence="1" key="1">
    <citation type="submission" date="2022-12" db="EMBL/GenBank/DDBJ databases">
        <title>Jiella pelagia sp. nov., isolated from phosphonate enriched culture of Northwest Pacific surface seawater.</title>
        <authorList>
            <person name="Shin D.Y."/>
            <person name="Hwang C.Y."/>
        </authorList>
    </citation>
    <scope>NUCLEOTIDE SEQUENCE</scope>
    <source>
        <strain evidence="1">HL-NP1</strain>
    </source>
</reference>
<dbReference type="InterPro" id="IPR018691">
    <property type="entry name" value="DUF2188"/>
</dbReference>
<evidence type="ECO:0000313" key="2">
    <source>
        <dbReference type="Proteomes" id="UP001164020"/>
    </source>
</evidence>
<evidence type="ECO:0000313" key="1">
    <source>
        <dbReference type="EMBL" id="WAP68625.1"/>
    </source>
</evidence>
<dbReference type="Proteomes" id="UP001164020">
    <property type="component" value="Chromosome"/>
</dbReference>
<sequence length="81" mass="8868">MAKVTYHIIEHDGGWAYEASGAISETFPTHDAAFLAARQAALRQQRPGETTGIVWEDEAGRWHAEVSSGDARPQTEVEDDA</sequence>
<gene>
    <name evidence="1" type="ORF">OH818_25665</name>
</gene>
<dbReference type="EMBL" id="CP114029">
    <property type="protein sequence ID" value="WAP68625.1"/>
    <property type="molecule type" value="Genomic_DNA"/>
</dbReference>
<proteinExistence type="predicted"/>